<proteinExistence type="predicted"/>
<keyword evidence="1" id="KW-0472">Membrane</keyword>
<reference evidence="4" key="1">
    <citation type="journal article" date="2006" name="PLoS Biol.">
        <title>Macronuclear genome sequence of the ciliate Tetrahymena thermophila, a model eukaryote.</title>
        <authorList>
            <person name="Eisen J.A."/>
            <person name="Coyne R.S."/>
            <person name="Wu M."/>
            <person name="Wu D."/>
            <person name="Thiagarajan M."/>
            <person name="Wortman J.R."/>
            <person name="Badger J.H."/>
            <person name="Ren Q."/>
            <person name="Amedeo P."/>
            <person name="Jones K.M."/>
            <person name="Tallon L.J."/>
            <person name="Delcher A.L."/>
            <person name="Salzberg S.L."/>
            <person name="Silva J.C."/>
            <person name="Haas B.J."/>
            <person name="Majoros W.H."/>
            <person name="Farzad M."/>
            <person name="Carlton J.M."/>
            <person name="Smith R.K. Jr."/>
            <person name="Garg J."/>
            <person name="Pearlman R.E."/>
            <person name="Karrer K.M."/>
            <person name="Sun L."/>
            <person name="Manning G."/>
            <person name="Elde N.C."/>
            <person name="Turkewitz A.P."/>
            <person name="Asai D.J."/>
            <person name="Wilkes D.E."/>
            <person name="Wang Y."/>
            <person name="Cai H."/>
            <person name="Collins K."/>
            <person name="Stewart B.A."/>
            <person name="Lee S.R."/>
            <person name="Wilamowska K."/>
            <person name="Weinberg Z."/>
            <person name="Ruzzo W.L."/>
            <person name="Wloga D."/>
            <person name="Gaertig J."/>
            <person name="Frankel J."/>
            <person name="Tsao C.-C."/>
            <person name="Gorovsky M.A."/>
            <person name="Keeling P.J."/>
            <person name="Waller R.F."/>
            <person name="Patron N.J."/>
            <person name="Cherry J.M."/>
            <person name="Stover N.A."/>
            <person name="Krieger C.J."/>
            <person name="del Toro C."/>
            <person name="Ryder H.F."/>
            <person name="Williamson S.C."/>
            <person name="Barbeau R.A."/>
            <person name="Hamilton E.P."/>
            <person name="Orias E."/>
        </authorList>
    </citation>
    <scope>NUCLEOTIDE SEQUENCE [LARGE SCALE GENOMIC DNA]</scope>
    <source>
        <strain evidence="4">SB210</strain>
    </source>
</reference>
<dbReference type="RefSeq" id="XP_001007550.1">
    <property type="nucleotide sequence ID" value="XM_001007550.1"/>
</dbReference>
<feature type="chain" id="PRO_5003712516" evidence="2">
    <location>
        <begin position="20"/>
        <end position="131"/>
    </location>
</feature>
<accession>I7MH76</accession>
<protein>
    <submittedName>
        <fullName evidence="3">Transmembrane protein, putative</fullName>
    </submittedName>
</protein>
<name>I7MH76_TETTS</name>
<dbReference type="AlphaFoldDB" id="I7MH76"/>
<organism evidence="3 4">
    <name type="scientific">Tetrahymena thermophila (strain SB210)</name>
    <dbReference type="NCBI Taxonomy" id="312017"/>
    <lineage>
        <taxon>Eukaryota</taxon>
        <taxon>Sar</taxon>
        <taxon>Alveolata</taxon>
        <taxon>Ciliophora</taxon>
        <taxon>Intramacronucleata</taxon>
        <taxon>Oligohymenophorea</taxon>
        <taxon>Hymenostomatida</taxon>
        <taxon>Tetrahymenina</taxon>
        <taxon>Tetrahymenidae</taxon>
        <taxon>Tetrahymena</taxon>
    </lineage>
</organism>
<evidence type="ECO:0000256" key="2">
    <source>
        <dbReference type="SAM" id="SignalP"/>
    </source>
</evidence>
<evidence type="ECO:0000313" key="3">
    <source>
        <dbReference type="EMBL" id="EAR87305.1"/>
    </source>
</evidence>
<dbReference type="HOGENOM" id="CLU_2008535_0_0_1"/>
<feature type="transmembrane region" description="Helical" evidence="1">
    <location>
        <begin position="106"/>
        <end position="130"/>
    </location>
</feature>
<evidence type="ECO:0000256" key="1">
    <source>
        <dbReference type="SAM" id="Phobius"/>
    </source>
</evidence>
<keyword evidence="1" id="KW-1133">Transmembrane helix</keyword>
<evidence type="ECO:0000313" key="4">
    <source>
        <dbReference type="Proteomes" id="UP000009168"/>
    </source>
</evidence>
<feature type="signal peptide" evidence="2">
    <location>
        <begin position="1"/>
        <end position="19"/>
    </location>
</feature>
<dbReference type="EMBL" id="GG662853">
    <property type="protein sequence ID" value="EAR87305.1"/>
    <property type="molecule type" value="Genomic_DNA"/>
</dbReference>
<dbReference type="Proteomes" id="UP000009168">
    <property type="component" value="Unassembled WGS sequence"/>
</dbReference>
<keyword evidence="4" id="KW-1185">Reference proteome</keyword>
<dbReference type="InParanoid" id="I7MH76"/>
<dbReference type="KEGG" id="tet:TTHERM_00056190"/>
<keyword evidence="2" id="KW-0732">Signal</keyword>
<sequence length="131" mass="14444">MEFLKFFVLLTCIFGFLRAQETSNTSQNQNSSNTPLENAVACVNHLVDPCTNIDKQCNQDYYKYSSCSSACSSNPTDINQYQTCISACVSTNQALAGYITQINNCIILATPSSSLIINLYSLSVIILILIY</sequence>
<dbReference type="GeneID" id="7835110"/>
<keyword evidence="1 3" id="KW-0812">Transmembrane</keyword>
<gene>
    <name evidence="3" type="ORF">TTHERM_00056190</name>
</gene>